<dbReference type="RefSeq" id="WP_098736577.1">
    <property type="nucleotide sequence ID" value="NZ_PDKW01000040.1"/>
</dbReference>
<dbReference type="InterPro" id="IPR006379">
    <property type="entry name" value="HAD-SF_hydro_IIB"/>
</dbReference>
<name>A0A2B8BEF4_9PROT</name>
<dbReference type="Proteomes" id="UP000225379">
    <property type="component" value="Unassembled WGS sequence"/>
</dbReference>
<reference evidence="2" key="1">
    <citation type="submission" date="2017-10" db="EMBL/GenBank/DDBJ databases">
        <authorList>
            <person name="Kravchenko I.K."/>
            <person name="Grouzdev D.S."/>
        </authorList>
    </citation>
    <scope>NUCLEOTIDE SEQUENCE [LARGE SCALE GENOMIC DNA]</scope>
    <source>
        <strain evidence="2">B2</strain>
    </source>
</reference>
<evidence type="ECO:0000313" key="1">
    <source>
        <dbReference type="EMBL" id="PGH57126.1"/>
    </source>
</evidence>
<gene>
    <name evidence="1" type="ORF">CRT60_11605</name>
</gene>
<dbReference type="AlphaFoldDB" id="A0A2B8BEF4"/>
<dbReference type="Pfam" id="PF08282">
    <property type="entry name" value="Hydrolase_3"/>
    <property type="match status" value="1"/>
</dbReference>
<keyword evidence="2" id="KW-1185">Reference proteome</keyword>
<keyword evidence="1" id="KW-0378">Hydrolase</keyword>
<organism evidence="1 2">
    <name type="scientific">Azospirillum palustre</name>
    <dbReference type="NCBI Taxonomy" id="2044885"/>
    <lineage>
        <taxon>Bacteria</taxon>
        <taxon>Pseudomonadati</taxon>
        <taxon>Pseudomonadota</taxon>
        <taxon>Alphaproteobacteria</taxon>
        <taxon>Rhodospirillales</taxon>
        <taxon>Azospirillaceae</taxon>
        <taxon>Azospirillum</taxon>
    </lineage>
</organism>
<proteinExistence type="predicted"/>
<dbReference type="InterPro" id="IPR023214">
    <property type="entry name" value="HAD_sf"/>
</dbReference>
<dbReference type="OrthoDB" id="5292903at2"/>
<protein>
    <submittedName>
        <fullName evidence="1">HAD family hydrolase</fullName>
    </submittedName>
</protein>
<accession>A0A2B8BEF4</accession>
<dbReference type="EMBL" id="PDKW01000040">
    <property type="protein sequence ID" value="PGH57126.1"/>
    <property type="molecule type" value="Genomic_DNA"/>
</dbReference>
<dbReference type="NCBIfam" id="TIGR01484">
    <property type="entry name" value="HAD-SF-IIB"/>
    <property type="match status" value="1"/>
</dbReference>
<comment type="caution">
    <text evidence="1">The sequence shown here is derived from an EMBL/GenBank/DDBJ whole genome shotgun (WGS) entry which is preliminary data.</text>
</comment>
<evidence type="ECO:0000313" key="2">
    <source>
        <dbReference type="Proteomes" id="UP000225379"/>
    </source>
</evidence>
<dbReference type="GO" id="GO:0016791">
    <property type="term" value="F:phosphatase activity"/>
    <property type="evidence" value="ECO:0007669"/>
    <property type="project" value="UniProtKB-ARBA"/>
</dbReference>
<dbReference type="SUPFAM" id="SSF56784">
    <property type="entry name" value="HAD-like"/>
    <property type="match status" value="1"/>
</dbReference>
<sequence length="282" mass="30877">MTVIAALRPLAEAPAEALARVRFVLTDMDDTLTHRSRLSARTYEALERLRDAGIPVLPVTAAPAGWADQMARMWPVDGVIAENGGLFLHRTADGDVERRHWHGEEERTVAARRLERLRQAIHAVLPEVKLASDQPFRLCSLAFRLPSDPALRTALVRHVRNAGAEVTVNSLWVLGWFGGYDKLGMARRVMREVHGLDIDTTPEAVAYAGDSVNDAPMFAHFPTSVGVSTVVDFLSDIPRPPAWITRGPGGDGFVELADALLAARTPSPLFPEPRSAGDHHEP</sequence>
<dbReference type="InterPro" id="IPR036412">
    <property type="entry name" value="HAD-like_sf"/>
</dbReference>
<dbReference type="Gene3D" id="3.40.50.1000">
    <property type="entry name" value="HAD superfamily/HAD-like"/>
    <property type="match status" value="2"/>
</dbReference>